<keyword evidence="2" id="KW-1185">Reference proteome</keyword>
<evidence type="ECO:0000313" key="2">
    <source>
        <dbReference type="Proteomes" id="UP000030149"/>
    </source>
</evidence>
<dbReference type="EMBL" id="JRLZ01000007">
    <property type="protein sequence ID" value="KGO95966.1"/>
    <property type="molecule type" value="Genomic_DNA"/>
</dbReference>
<name>V6S1D3_9FLAO</name>
<dbReference type="Proteomes" id="UP000030149">
    <property type="component" value="Unassembled WGS sequence"/>
</dbReference>
<dbReference type="AlphaFoldDB" id="V6S1D3"/>
<dbReference type="PATRIC" id="fig|1107311.3.peg.2954"/>
<gene>
    <name evidence="1" type="ORF">Q767_08425</name>
</gene>
<dbReference type="STRING" id="1107311.Q767_08425"/>
<organism evidence="1 2">
    <name type="scientific">Flavobacterium enshiense DK69</name>
    <dbReference type="NCBI Taxonomy" id="1107311"/>
    <lineage>
        <taxon>Bacteria</taxon>
        <taxon>Pseudomonadati</taxon>
        <taxon>Bacteroidota</taxon>
        <taxon>Flavobacteriia</taxon>
        <taxon>Flavobacteriales</taxon>
        <taxon>Flavobacteriaceae</taxon>
        <taxon>Flavobacterium</taxon>
    </lineage>
</organism>
<sequence length="164" mass="19382">MNDHRDLFENLFDDGFDSNTFKVDNLKLYDKYEKIDFKKIQEIYISPETERLSLKNKFDKLKNVDGFVHLIDGISLEISNEIIKYFKLRDKSIEKITSITKEEVEHNLGKADKELTEGIMWATGYVVESRVLVYNKAKLFIHIDNETNRICEIRYGDVNENVYD</sequence>
<evidence type="ECO:0000313" key="1">
    <source>
        <dbReference type="EMBL" id="KGO95966.1"/>
    </source>
</evidence>
<accession>V6S1D3</accession>
<dbReference type="RefSeq" id="WP_023574940.1">
    <property type="nucleotide sequence ID" value="NZ_AVCS01000028.1"/>
</dbReference>
<reference evidence="1 2" key="2">
    <citation type="journal article" date="2015" name="Stand. Genomic Sci.">
        <title>High quality draft genomic sequence of Flavobacterium enshiense DK69(T) and comparison among Flavobacterium genomes.</title>
        <authorList>
            <person name="Zeng Z."/>
            <person name="Chen C."/>
            <person name="Du H."/>
            <person name="Wang G."/>
            <person name="Li M."/>
        </authorList>
    </citation>
    <scope>NUCLEOTIDE SEQUENCE [LARGE SCALE GENOMIC DNA]</scope>
    <source>
        <strain evidence="1 2">DK69</strain>
    </source>
</reference>
<proteinExistence type="predicted"/>
<reference evidence="2" key="1">
    <citation type="submission" date="2013-09" db="EMBL/GenBank/DDBJ databases">
        <authorList>
            <person name="Zeng Z."/>
            <person name="Chen C."/>
        </authorList>
    </citation>
    <scope>NUCLEOTIDE SEQUENCE [LARGE SCALE GENOMIC DNA]</scope>
    <source>
        <strain evidence="2">DK69</strain>
    </source>
</reference>
<comment type="caution">
    <text evidence="1">The sequence shown here is derived from an EMBL/GenBank/DDBJ whole genome shotgun (WGS) entry which is preliminary data.</text>
</comment>
<protein>
    <submittedName>
        <fullName evidence="1">Uncharacterized protein</fullName>
    </submittedName>
</protein>